<dbReference type="EMBL" id="JXTC01000032">
    <property type="protein sequence ID" value="PON97404.1"/>
    <property type="molecule type" value="Genomic_DNA"/>
</dbReference>
<keyword evidence="5" id="KW-1185">Reference proteome</keyword>
<accession>A0A2P5FI01</accession>
<organism evidence="4 5">
    <name type="scientific">Trema orientale</name>
    <name type="common">Charcoal tree</name>
    <name type="synonym">Celtis orientalis</name>
    <dbReference type="NCBI Taxonomy" id="63057"/>
    <lineage>
        <taxon>Eukaryota</taxon>
        <taxon>Viridiplantae</taxon>
        <taxon>Streptophyta</taxon>
        <taxon>Embryophyta</taxon>
        <taxon>Tracheophyta</taxon>
        <taxon>Spermatophyta</taxon>
        <taxon>Magnoliopsida</taxon>
        <taxon>eudicotyledons</taxon>
        <taxon>Gunneridae</taxon>
        <taxon>Pentapetalae</taxon>
        <taxon>rosids</taxon>
        <taxon>fabids</taxon>
        <taxon>Rosales</taxon>
        <taxon>Cannabaceae</taxon>
        <taxon>Trema</taxon>
    </lineage>
</organism>
<dbReference type="PANTHER" id="PTHR47967">
    <property type="entry name" value="OS07G0603500 PROTEIN-RELATED"/>
    <property type="match status" value="1"/>
</dbReference>
<dbReference type="SUPFAM" id="SSF50630">
    <property type="entry name" value="Acid proteases"/>
    <property type="match status" value="1"/>
</dbReference>
<feature type="domain" description="Peptidase A1" evidence="3">
    <location>
        <begin position="1"/>
        <end position="275"/>
    </location>
</feature>
<dbReference type="OrthoDB" id="2747330at2759"/>
<dbReference type="AlphaFoldDB" id="A0A2P5FI01"/>
<dbReference type="STRING" id="63057.A0A2P5FI01"/>
<dbReference type="InterPro" id="IPR034161">
    <property type="entry name" value="Pepsin-like_plant"/>
</dbReference>
<dbReference type="GO" id="GO:0006508">
    <property type="term" value="P:proteolysis"/>
    <property type="evidence" value="ECO:0007669"/>
    <property type="project" value="UniProtKB-KW"/>
</dbReference>
<dbReference type="Pfam" id="PF14541">
    <property type="entry name" value="TAXi_C"/>
    <property type="match status" value="1"/>
</dbReference>
<dbReference type="PANTHER" id="PTHR47967:SF36">
    <property type="entry name" value="PEPTIDASE A1 DOMAIN-CONTAINING PROTEIN"/>
    <property type="match status" value="1"/>
</dbReference>
<dbReference type="CDD" id="cd05476">
    <property type="entry name" value="pepsin_A_like_plant"/>
    <property type="match status" value="1"/>
</dbReference>
<keyword evidence="2" id="KW-0378">Hydrolase</keyword>
<proteinExistence type="predicted"/>
<evidence type="ECO:0000259" key="3">
    <source>
        <dbReference type="PROSITE" id="PS51767"/>
    </source>
</evidence>
<dbReference type="InterPro" id="IPR021109">
    <property type="entry name" value="Peptidase_aspartic_dom_sf"/>
</dbReference>
<keyword evidence="1" id="KW-0645">Protease</keyword>
<evidence type="ECO:0000256" key="1">
    <source>
        <dbReference type="ARBA" id="ARBA00022670"/>
    </source>
</evidence>
<dbReference type="Proteomes" id="UP000237000">
    <property type="component" value="Unassembled WGS sequence"/>
</dbReference>
<comment type="caution">
    <text evidence="4">The sequence shown here is derived from an EMBL/GenBank/DDBJ whole genome shotgun (WGS) entry which is preliminary data.</text>
</comment>
<evidence type="ECO:0000313" key="5">
    <source>
        <dbReference type="Proteomes" id="UP000237000"/>
    </source>
</evidence>
<dbReference type="PROSITE" id="PS51767">
    <property type="entry name" value="PEPTIDASE_A1"/>
    <property type="match status" value="1"/>
</dbReference>
<dbReference type="GO" id="GO:0008233">
    <property type="term" value="F:peptidase activity"/>
    <property type="evidence" value="ECO:0007669"/>
    <property type="project" value="UniProtKB-KW"/>
</dbReference>
<dbReference type="InterPro" id="IPR033121">
    <property type="entry name" value="PEPTIDASE_A1"/>
</dbReference>
<dbReference type="GO" id="GO:0005576">
    <property type="term" value="C:extracellular region"/>
    <property type="evidence" value="ECO:0007669"/>
    <property type="project" value="TreeGrafter"/>
</dbReference>
<reference evidence="5" key="1">
    <citation type="submission" date="2016-06" db="EMBL/GenBank/DDBJ databases">
        <title>Parallel loss of symbiosis genes in relatives of nitrogen-fixing non-legume Parasponia.</title>
        <authorList>
            <person name="Van Velzen R."/>
            <person name="Holmer R."/>
            <person name="Bu F."/>
            <person name="Rutten L."/>
            <person name="Van Zeijl A."/>
            <person name="Liu W."/>
            <person name="Santuari L."/>
            <person name="Cao Q."/>
            <person name="Sharma T."/>
            <person name="Shen D."/>
            <person name="Roswanjaya Y."/>
            <person name="Wardhani T."/>
            <person name="Kalhor M.S."/>
            <person name="Jansen J."/>
            <person name="Van den Hoogen J."/>
            <person name="Gungor B."/>
            <person name="Hartog M."/>
            <person name="Hontelez J."/>
            <person name="Verver J."/>
            <person name="Yang W.-C."/>
            <person name="Schijlen E."/>
            <person name="Repin R."/>
            <person name="Schilthuizen M."/>
            <person name="Schranz E."/>
            <person name="Heidstra R."/>
            <person name="Miyata K."/>
            <person name="Fedorova E."/>
            <person name="Kohlen W."/>
            <person name="Bisseling T."/>
            <person name="Smit S."/>
            <person name="Geurts R."/>
        </authorList>
    </citation>
    <scope>NUCLEOTIDE SEQUENCE [LARGE SCALE GENOMIC DNA]</scope>
    <source>
        <strain evidence="5">cv. RG33-2</strain>
    </source>
</reference>
<gene>
    <name evidence="4" type="ORF">TorRG33x02_068710</name>
</gene>
<dbReference type="InterPro" id="IPR032799">
    <property type="entry name" value="TAXi_C"/>
</dbReference>
<evidence type="ECO:0000256" key="2">
    <source>
        <dbReference type="ARBA" id="ARBA00022801"/>
    </source>
</evidence>
<dbReference type="InterPro" id="IPR051708">
    <property type="entry name" value="Plant_Aspart_Prot_A1"/>
</dbReference>
<dbReference type="InParanoid" id="A0A2P5FI01"/>
<dbReference type="Gene3D" id="2.40.70.10">
    <property type="entry name" value="Acid Proteases"/>
    <property type="match status" value="2"/>
</dbReference>
<evidence type="ECO:0000313" key="4">
    <source>
        <dbReference type="EMBL" id="PON97404.1"/>
    </source>
</evidence>
<name>A0A2P5FI01_TREOI</name>
<sequence>MWTTDGISVGSTFGNFITETMEGLVPEFLIGCSNNSTQLPLGHAAFGDGKPSLPSQLGLKKFSFCLLSHYYDDSSTHSDVVFDDETSYDDLNYTSLIKNLSEGPEVRHFSGYHYLNLQGIVVGDTRIEVPEGSQLPGRDGNGGTIIDTGTPFTFLERSIFEAVRQEFETQMGNYTRAPDQGVLGPCFSTVDQDITNLPLLTFIFEGGVKMEFPTQNYFLLDDKFGVVCLSLTTDVISGVGPSVGLSGGPVVIMGNYLLMDFFLEFDSLKSRLGFKREHCDS</sequence>
<protein>
    <submittedName>
        <fullName evidence="4">Aspartic peptidase</fullName>
    </submittedName>
</protein>